<evidence type="ECO:0000256" key="4">
    <source>
        <dbReference type="ARBA" id="ARBA00023136"/>
    </source>
</evidence>
<evidence type="ECO:0000313" key="7">
    <source>
        <dbReference type="EMBL" id="KAK4247286.1"/>
    </source>
</evidence>
<evidence type="ECO:0000256" key="1">
    <source>
        <dbReference type="ARBA" id="ARBA00004167"/>
    </source>
</evidence>
<protein>
    <submittedName>
        <fullName evidence="7">Uncharacterized protein</fullName>
    </submittedName>
</protein>
<organism evidence="7 8">
    <name type="scientific">Corynascus novoguineensis</name>
    <dbReference type="NCBI Taxonomy" id="1126955"/>
    <lineage>
        <taxon>Eukaryota</taxon>
        <taxon>Fungi</taxon>
        <taxon>Dikarya</taxon>
        <taxon>Ascomycota</taxon>
        <taxon>Pezizomycotina</taxon>
        <taxon>Sordariomycetes</taxon>
        <taxon>Sordariomycetidae</taxon>
        <taxon>Sordariales</taxon>
        <taxon>Chaetomiaceae</taxon>
        <taxon>Corynascus</taxon>
    </lineage>
</organism>
<sequence length="349" mass="36942">MAYTDQDRTILGSLTTIFTPPAPCTYAVGLCSACDVAWWGQTCAPTSVQDDTACWPPTTDGAPEPTEAALLGRGFYSPGLNCPAGYTTACTAVAGGKPQWKVQFQMEAEETFAGCCPTGFHCDNLRGQTCRMVATSTLLPTVSCQSGSSNNFGFTTLPNAKVEALNLYAPMIQIAWKSSDRPETSTTTTRSRTISSSTISSPTTSVLSPTPTGDEPYASATTSDDSALSTGAIAGIAVGAAVLFLLIFATAFFIFRRRRRYIDQIGGGSSTSGDDNNHSYHPPSYTVLGHDRAEMSAENWRTPSESPWQQQQQGYGPLEGGVPPPPGYFSAAVAGVGTNPVEMPAQRYT</sequence>
<name>A0AAN7CSW5_9PEZI</name>
<feature type="transmembrane region" description="Helical" evidence="6">
    <location>
        <begin position="232"/>
        <end position="255"/>
    </location>
</feature>
<dbReference type="InterPro" id="IPR051694">
    <property type="entry name" value="Immunoregulatory_rcpt-like"/>
</dbReference>
<feature type="compositionally biased region" description="Low complexity" evidence="5">
    <location>
        <begin position="184"/>
        <end position="225"/>
    </location>
</feature>
<evidence type="ECO:0000256" key="6">
    <source>
        <dbReference type="SAM" id="Phobius"/>
    </source>
</evidence>
<reference evidence="7" key="1">
    <citation type="journal article" date="2023" name="Mol. Phylogenet. Evol.">
        <title>Genome-scale phylogeny and comparative genomics of the fungal order Sordariales.</title>
        <authorList>
            <person name="Hensen N."/>
            <person name="Bonometti L."/>
            <person name="Westerberg I."/>
            <person name="Brannstrom I.O."/>
            <person name="Guillou S."/>
            <person name="Cros-Aarteil S."/>
            <person name="Calhoun S."/>
            <person name="Haridas S."/>
            <person name="Kuo A."/>
            <person name="Mondo S."/>
            <person name="Pangilinan J."/>
            <person name="Riley R."/>
            <person name="LaButti K."/>
            <person name="Andreopoulos B."/>
            <person name="Lipzen A."/>
            <person name="Chen C."/>
            <person name="Yan M."/>
            <person name="Daum C."/>
            <person name="Ng V."/>
            <person name="Clum A."/>
            <person name="Steindorff A."/>
            <person name="Ohm R.A."/>
            <person name="Martin F."/>
            <person name="Silar P."/>
            <person name="Natvig D.O."/>
            <person name="Lalanne C."/>
            <person name="Gautier V."/>
            <person name="Ament-Velasquez S.L."/>
            <person name="Kruys A."/>
            <person name="Hutchinson M.I."/>
            <person name="Powell A.J."/>
            <person name="Barry K."/>
            <person name="Miller A.N."/>
            <person name="Grigoriev I.V."/>
            <person name="Debuchy R."/>
            <person name="Gladieux P."/>
            <person name="Hiltunen Thoren M."/>
            <person name="Johannesson H."/>
        </authorList>
    </citation>
    <scope>NUCLEOTIDE SEQUENCE</scope>
    <source>
        <strain evidence="7">CBS 359.72</strain>
    </source>
</reference>
<dbReference type="GO" id="GO:0071944">
    <property type="term" value="C:cell periphery"/>
    <property type="evidence" value="ECO:0007669"/>
    <property type="project" value="UniProtKB-ARBA"/>
</dbReference>
<dbReference type="EMBL" id="MU857656">
    <property type="protein sequence ID" value="KAK4247286.1"/>
    <property type="molecule type" value="Genomic_DNA"/>
</dbReference>
<keyword evidence="2 6" id="KW-0812">Transmembrane</keyword>
<comment type="subcellular location">
    <subcellularLocation>
        <location evidence="1">Membrane</location>
        <topology evidence="1">Single-pass membrane protein</topology>
    </subcellularLocation>
</comment>
<comment type="caution">
    <text evidence="7">The sequence shown here is derived from an EMBL/GenBank/DDBJ whole genome shotgun (WGS) entry which is preliminary data.</text>
</comment>
<evidence type="ECO:0000313" key="8">
    <source>
        <dbReference type="Proteomes" id="UP001303647"/>
    </source>
</evidence>
<accession>A0AAN7CSW5</accession>
<keyword evidence="8" id="KW-1185">Reference proteome</keyword>
<dbReference type="PANTHER" id="PTHR15549">
    <property type="entry name" value="PAIRED IMMUNOGLOBULIN-LIKE TYPE 2 RECEPTOR"/>
    <property type="match status" value="1"/>
</dbReference>
<evidence type="ECO:0000256" key="2">
    <source>
        <dbReference type="ARBA" id="ARBA00022692"/>
    </source>
</evidence>
<dbReference type="AlphaFoldDB" id="A0AAN7CSW5"/>
<keyword evidence="4 6" id="KW-0472">Membrane</keyword>
<dbReference type="GO" id="GO:0016020">
    <property type="term" value="C:membrane"/>
    <property type="evidence" value="ECO:0007669"/>
    <property type="project" value="UniProtKB-SubCell"/>
</dbReference>
<feature type="compositionally biased region" description="Polar residues" evidence="5">
    <location>
        <begin position="299"/>
        <end position="313"/>
    </location>
</feature>
<feature type="region of interest" description="Disordered" evidence="5">
    <location>
        <begin position="296"/>
        <end position="321"/>
    </location>
</feature>
<gene>
    <name evidence="7" type="ORF">C7999DRAFT_14647</name>
</gene>
<proteinExistence type="predicted"/>
<feature type="region of interest" description="Disordered" evidence="5">
    <location>
        <begin position="179"/>
        <end position="225"/>
    </location>
</feature>
<evidence type="ECO:0000256" key="5">
    <source>
        <dbReference type="SAM" id="MobiDB-lite"/>
    </source>
</evidence>
<evidence type="ECO:0000256" key="3">
    <source>
        <dbReference type="ARBA" id="ARBA00022989"/>
    </source>
</evidence>
<reference evidence="7" key="2">
    <citation type="submission" date="2023-05" db="EMBL/GenBank/DDBJ databases">
        <authorList>
            <consortium name="Lawrence Berkeley National Laboratory"/>
            <person name="Steindorff A."/>
            <person name="Hensen N."/>
            <person name="Bonometti L."/>
            <person name="Westerberg I."/>
            <person name="Brannstrom I.O."/>
            <person name="Guillou S."/>
            <person name="Cros-Aarteil S."/>
            <person name="Calhoun S."/>
            <person name="Haridas S."/>
            <person name="Kuo A."/>
            <person name="Mondo S."/>
            <person name="Pangilinan J."/>
            <person name="Riley R."/>
            <person name="Labutti K."/>
            <person name="Andreopoulos B."/>
            <person name="Lipzen A."/>
            <person name="Chen C."/>
            <person name="Yanf M."/>
            <person name="Daum C."/>
            <person name="Ng V."/>
            <person name="Clum A."/>
            <person name="Ohm R."/>
            <person name="Martin F."/>
            <person name="Silar P."/>
            <person name="Natvig D."/>
            <person name="Lalanne C."/>
            <person name="Gautier V."/>
            <person name="Ament-Velasquez S.L."/>
            <person name="Kruys A."/>
            <person name="Hutchinson M.I."/>
            <person name="Powell A.J."/>
            <person name="Barry K."/>
            <person name="Miller A.N."/>
            <person name="Grigoriev I.V."/>
            <person name="Debuchy R."/>
            <person name="Gladieux P."/>
            <person name="Thoren M.H."/>
            <person name="Johannesson H."/>
        </authorList>
    </citation>
    <scope>NUCLEOTIDE SEQUENCE</scope>
    <source>
        <strain evidence="7">CBS 359.72</strain>
    </source>
</reference>
<keyword evidence="3 6" id="KW-1133">Transmembrane helix</keyword>
<dbReference type="Proteomes" id="UP001303647">
    <property type="component" value="Unassembled WGS sequence"/>
</dbReference>